<organism evidence="2 3">
    <name type="scientific">Corynebacterium nuruki</name>
    <dbReference type="NCBI Taxonomy" id="1032851"/>
    <lineage>
        <taxon>Bacteria</taxon>
        <taxon>Bacillati</taxon>
        <taxon>Actinomycetota</taxon>
        <taxon>Actinomycetes</taxon>
        <taxon>Mycobacteriales</taxon>
        <taxon>Corynebacteriaceae</taxon>
        <taxon>Corynebacterium</taxon>
    </lineage>
</organism>
<evidence type="ECO:0000313" key="2">
    <source>
        <dbReference type="EMBL" id="HCT15133.1"/>
    </source>
</evidence>
<evidence type="ECO:0000313" key="3">
    <source>
        <dbReference type="Proteomes" id="UP000261739"/>
    </source>
</evidence>
<dbReference type="Proteomes" id="UP000261739">
    <property type="component" value="Unassembled WGS sequence"/>
</dbReference>
<keyword evidence="1" id="KW-0472">Membrane</keyword>
<keyword evidence="1" id="KW-1133">Transmembrane helix</keyword>
<protein>
    <submittedName>
        <fullName evidence="2">Cation:proton antiporter</fullName>
    </submittedName>
</protein>
<comment type="caution">
    <text evidence="2">The sequence shown here is derived from an EMBL/GenBank/DDBJ whole genome shotgun (WGS) entry which is preliminary data.</text>
</comment>
<keyword evidence="1" id="KW-0812">Transmembrane</keyword>
<gene>
    <name evidence="2" type="ORF">DIW82_10230</name>
</gene>
<dbReference type="EMBL" id="DQID01000262">
    <property type="protein sequence ID" value="HCT15133.1"/>
    <property type="molecule type" value="Genomic_DNA"/>
</dbReference>
<name>A0A3D4T0U7_9CORY</name>
<sequence>VYCLFQRSSIVYDAVLIAGLGGSLSTIAYARIITRGRR</sequence>
<feature type="non-terminal residue" evidence="2">
    <location>
        <position position="1"/>
    </location>
</feature>
<reference evidence="2 3" key="1">
    <citation type="journal article" date="2018" name="Nat. Biotechnol.">
        <title>A standardized bacterial taxonomy based on genome phylogeny substantially revises the tree of life.</title>
        <authorList>
            <person name="Parks D.H."/>
            <person name="Chuvochina M."/>
            <person name="Waite D.W."/>
            <person name="Rinke C."/>
            <person name="Skarshewski A."/>
            <person name="Chaumeil P.A."/>
            <person name="Hugenholtz P."/>
        </authorList>
    </citation>
    <scope>NUCLEOTIDE SEQUENCE [LARGE SCALE GENOMIC DNA]</scope>
    <source>
        <strain evidence="2">UBA11247</strain>
    </source>
</reference>
<proteinExistence type="predicted"/>
<feature type="transmembrane region" description="Helical" evidence="1">
    <location>
        <begin position="14"/>
        <end position="33"/>
    </location>
</feature>
<accession>A0A3D4T0U7</accession>
<evidence type="ECO:0000256" key="1">
    <source>
        <dbReference type="SAM" id="Phobius"/>
    </source>
</evidence>
<dbReference type="AlphaFoldDB" id="A0A3D4T0U7"/>
<dbReference type="STRING" id="863239.GCA_000213935_01025"/>